<keyword evidence="3 4" id="KW-1015">Disulfide bond</keyword>
<sequence>MSERHSDIMEIPTVLFIETKNEKMLNKSIGYISQCAIALLMLRSVWDTCYQLIKQCCPNYEGSSCDTPLCSGENSCQNGGTCISANNCTCLEGFEPPICEDKNECNTENGGCSHNCTNRHGAFECSCNDGYVINNDNKTCSSPKDNSKKYSMATNVGGLPQLDTKKSEKI</sequence>
<dbReference type="InterPro" id="IPR018097">
    <property type="entry name" value="EGF_Ca-bd_CS"/>
</dbReference>
<feature type="region of interest" description="Disordered" evidence="5">
    <location>
        <begin position="141"/>
        <end position="170"/>
    </location>
</feature>
<keyword evidence="4" id="KW-0245">EGF-like domain</keyword>
<dbReference type="PROSITE" id="PS01187">
    <property type="entry name" value="EGF_CA"/>
    <property type="match status" value="1"/>
</dbReference>
<evidence type="ECO:0000256" key="1">
    <source>
        <dbReference type="ARBA" id="ARBA00022729"/>
    </source>
</evidence>
<dbReference type="SMART" id="SM00179">
    <property type="entry name" value="EGF_CA"/>
    <property type="match status" value="2"/>
</dbReference>
<feature type="domain" description="EGF-like" evidence="6">
    <location>
        <begin position="66"/>
        <end position="100"/>
    </location>
</feature>
<dbReference type="PANTHER" id="PTHR14949">
    <property type="entry name" value="EGF-LIKE-DOMAIN, MULTIPLE 7, 8"/>
    <property type="match status" value="1"/>
</dbReference>
<dbReference type="CDD" id="cd00054">
    <property type="entry name" value="EGF_CA"/>
    <property type="match status" value="1"/>
</dbReference>
<dbReference type="PANTHER" id="PTHR14949:SF56">
    <property type="entry name" value="EGF-LIKE-DOMAIN, MULTIPLE 7"/>
    <property type="match status" value="1"/>
</dbReference>
<feature type="disulfide bond" evidence="4">
    <location>
        <begin position="90"/>
        <end position="99"/>
    </location>
</feature>
<evidence type="ECO:0000256" key="4">
    <source>
        <dbReference type="PROSITE-ProRule" id="PRU00076"/>
    </source>
</evidence>
<dbReference type="EMBL" id="CP111012">
    <property type="protein sequence ID" value="WAQ93513.1"/>
    <property type="molecule type" value="Genomic_DNA"/>
</dbReference>
<evidence type="ECO:0000313" key="7">
    <source>
        <dbReference type="EMBL" id="WAQ93513.1"/>
    </source>
</evidence>
<reference evidence="7" key="1">
    <citation type="submission" date="2022-11" db="EMBL/GenBank/DDBJ databases">
        <title>Centuries of genome instability and evolution in soft-shell clam transmissible cancer (bioRxiv).</title>
        <authorList>
            <person name="Hart S.F.M."/>
            <person name="Yonemitsu M.A."/>
            <person name="Giersch R.M."/>
            <person name="Beal B.F."/>
            <person name="Arriagada G."/>
            <person name="Davis B.W."/>
            <person name="Ostrander E.A."/>
            <person name="Goff S.P."/>
            <person name="Metzger M.J."/>
        </authorList>
    </citation>
    <scope>NUCLEOTIDE SEQUENCE</scope>
    <source>
        <strain evidence="7">MELC-2E11</strain>
        <tissue evidence="7">Siphon/mantle</tissue>
    </source>
</reference>
<organism evidence="7 8">
    <name type="scientific">Mya arenaria</name>
    <name type="common">Soft-shell clam</name>
    <dbReference type="NCBI Taxonomy" id="6604"/>
    <lineage>
        <taxon>Eukaryota</taxon>
        <taxon>Metazoa</taxon>
        <taxon>Spiralia</taxon>
        <taxon>Lophotrochozoa</taxon>
        <taxon>Mollusca</taxon>
        <taxon>Bivalvia</taxon>
        <taxon>Autobranchia</taxon>
        <taxon>Heteroconchia</taxon>
        <taxon>Euheterodonta</taxon>
        <taxon>Imparidentia</taxon>
        <taxon>Neoheterodontei</taxon>
        <taxon>Myida</taxon>
        <taxon>Myoidea</taxon>
        <taxon>Myidae</taxon>
        <taxon>Mya</taxon>
    </lineage>
</organism>
<evidence type="ECO:0000256" key="3">
    <source>
        <dbReference type="ARBA" id="ARBA00023157"/>
    </source>
</evidence>
<accession>A0ABY7D8A4</accession>
<keyword evidence="2" id="KW-0175">Coiled coil</keyword>
<dbReference type="SMART" id="SM00181">
    <property type="entry name" value="EGF"/>
    <property type="match status" value="2"/>
</dbReference>
<evidence type="ECO:0000259" key="6">
    <source>
        <dbReference type="PROSITE" id="PS50026"/>
    </source>
</evidence>
<gene>
    <name evidence="7" type="ORF">MAR_005984</name>
</gene>
<comment type="caution">
    <text evidence="4">Lacks conserved residue(s) required for the propagation of feature annotation.</text>
</comment>
<evidence type="ECO:0000313" key="8">
    <source>
        <dbReference type="Proteomes" id="UP001164746"/>
    </source>
</evidence>
<dbReference type="SUPFAM" id="SSF57196">
    <property type="entry name" value="EGF/Laminin"/>
    <property type="match status" value="1"/>
</dbReference>
<evidence type="ECO:0000256" key="5">
    <source>
        <dbReference type="SAM" id="MobiDB-lite"/>
    </source>
</evidence>
<name>A0ABY7D8A4_MYAAR</name>
<proteinExistence type="predicted"/>
<dbReference type="Proteomes" id="UP001164746">
    <property type="component" value="Chromosome 1"/>
</dbReference>
<dbReference type="InterPro" id="IPR001881">
    <property type="entry name" value="EGF-like_Ca-bd_dom"/>
</dbReference>
<dbReference type="PROSITE" id="PS50026">
    <property type="entry name" value="EGF_3"/>
    <property type="match status" value="1"/>
</dbReference>
<keyword evidence="1" id="KW-0732">Signal</keyword>
<dbReference type="InterPro" id="IPR000742">
    <property type="entry name" value="EGF"/>
</dbReference>
<dbReference type="PROSITE" id="PS01186">
    <property type="entry name" value="EGF_2"/>
    <property type="match status" value="2"/>
</dbReference>
<evidence type="ECO:0000256" key="2">
    <source>
        <dbReference type="ARBA" id="ARBA00023054"/>
    </source>
</evidence>
<dbReference type="InterPro" id="IPR050969">
    <property type="entry name" value="Dev_Signal_Modulators"/>
</dbReference>
<dbReference type="Pfam" id="PF14670">
    <property type="entry name" value="FXa_inhibition"/>
    <property type="match status" value="1"/>
</dbReference>
<protein>
    <submittedName>
        <fullName evidence="7">EGFL8-like protein</fullName>
    </submittedName>
</protein>
<keyword evidence="8" id="KW-1185">Reference proteome</keyword>
<dbReference type="Gene3D" id="2.10.25.10">
    <property type="entry name" value="Laminin"/>
    <property type="match status" value="2"/>
</dbReference>